<proteinExistence type="predicted"/>
<evidence type="ECO:0000256" key="1">
    <source>
        <dbReference type="SAM" id="MobiDB-lite"/>
    </source>
</evidence>
<protein>
    <submittedName>
        <fullName evidence="2">Uncharacterized protein</fullName>
    </submittedName>
</protein>
<name>A0A6A6GIE9_9PEZI</name>
<reference evidence="3" key="1">
    <citation type="journal article" date="2020" name="Stud. Mycol.">
        <title>101 Dothideomycetes genomes: A test case for predicting lifestyles and emergence of pathogens.</title>
        <authorList>
            <person name="Haridas S."/>
            <person name="Albert R."/>
            <person name="Binder M."/>
            <person name="Bloem J."/>
            <person name="LaButti K."/>
            <person name="Salamov A."/>
            <person name="Andreopoulos B."/>
            <person name="Baker S."/>
            <person name="Barry K."/>
            <person name="Bills G."/>
            <person name="Bluhm B."/>
            <person name="Cannon C."/>
            <person name="Castanera R."/>
            <person name="Culley D."/>
            <person name="Daum C."/>
            <person name="Ezra D."/>
            <person name="Gonzalez J."/>
            <person name="Henrissat B."/>
            <person name="Kuo A."/>
            <person name="Liang C."/>
            <person name="Lipzen A."/>
            <person name="Lutzoni F."/>
            <person name="Magnuson J."/>
            <person name="Mondo S."/>
            <person name="Nolan M."/>
            <person name="Ohm R."/>
            <person name="Pangilinan J."/>
            <person name="Park H.-J."/>
            <person name="Ramirez L."/>
            <person name="Alfaro M."/>
            <person name="Sun H."/>
            <person name="Tritt A."/>
            <person name="Yoshinaga Y."/>
            <person name="Zwiers L.-H."/>
            <person name="Turgeon B."/>
            <person name="Goodwin S."/>
            <person name="Spatafora J."/>
            <person name="Crous P."/>
            <person name="Grigoriev I."/>
        </authorList>
    </citation>
    <scope>NUCLEOTIDE SEQUENCE [LARGE SCALE GENOMIC DNA]</scope>
    <source>
        <strain evidence="3">CECT 20119</strain>
    </source>
</reference>
<dbReference type="AlphaFoldDB" id="A0A6A6GIE9"/>
<sequence>MQQHCSQKHNWKSDKSRGGSKAQRARLRSNEIWVGGIWSQKFFQDKAWQKSFQVQVPDTGVAQERPKDGVDVWLGIYQDTLSRRNNQKVIQGPGNRYEVNPWLEMTGWIQHLTGFKQLQVLQAITPPGQDPVLQPYQLPGARTSHGYRIKHRAYLMIEEQAEAQGQ</sequence>
<feature type="region of interest" description="Disordered" evidence="1">
    <location>
        <begin position="1"/>
        <end position="24"/>
    </location>
</feature>
<accession>A0A6A6GIE9</accession>
<gene>
    <name evidence="2" type="ORF">BDZ85DRAFT_309724</name>
</gene>
<evidence type="ECO:0000313" key="3">
    <source>
        <dbReference type="Proteomes" id="UP000799538"/>
    </source>
</evidence>
<feature type="compositionally biased region" description="Basic residues" evidence="1">
    <location>
        <begin position="1"/>
        <end position="10"/>
    </location>
</feature>
<dbReference type="Proteomes" id="UP000799538">
    <property type="component" value="Unassembled WGS sequence"/>
</dbReference>
<dbReference type="OrthoDB" id="2608216at2759"/>
<dbReference type="EMBL" id="ML992504">
    <property type="protein sequence ID" value="KAF2225369.1"/>
    <property type="molecule type" value="Genomic_DNA"/>
</dbReference>
<feature type="non-terminal residue" evidence="2">
    <location>
        <position position="166"/>
    </location>
</feature>
<keyword evidence="3" id="KW-1185">Reference proteome</keyword>
<evidence type="ECO:0000313" key="2">
    <source>
        <dbReference type="EMBL" id="KAF2225369.1"/>
    </source>
</evidence>
<organism evidence="2 3">
    <name type="scientific">Elsinoe ampelina</name>
    <dbReference type="NCBI Taxonomy" id="302913"/>
    <lineage>
        <taxon>Eukaryota</taxon>
        <taxon>Fungi</taxon>
        <taxon>Dikarya</taxon>
        <taxon>Ascomycota</taxon>
        <taxon>Pezizomycotina</taxon>
        <taxon>Dothideomycetes</taxon>
        <taxon>Dothideomycetidae</taxon>
        <taxon>Myriangiales</taxon>
        <taxon>Elsinoaceae</taxon>
        <taxon>Elsinoe</taxon>
    </lineage>
</organism>